<reference evidence="2 3" key="1">
    <citation type="submission" date="2017-02" db="EMBL/GenBank/DDBJ databases">
        <title>Whole genome sequencing of Helicobacter bilis strain AAQJH.</title>
        <authorList>
            <person name="Conlan S."/>
            <person name="Thomas P.J."/>
            <person name="Mullikin J."/>
            <person name="Palmore T.N."/>
            <person name="Frank K.M."/>
            <person name="Segre J.A."/>
        </authorList>
    </citation>
    <scope>NUCLEOTIDE SEQUENCE [LARGE SCALE GENOMIC DNA]</scope>
    <source>
        <strain evidence="2 3">AAQJH</strain>
    </source>
</reference>
<dbReference type="Proteomes" id="UP000188298">
    <property type="component" value="Chromosome"/>
</dbReference>
<evidence type="ECO:0000259" key="1">
    <source>
        <dbReference type="Pfam" id="PF15436"/>
    </source>
</evidence>
<evidence type="ECO:0000313" key="2">
    <source>
        <dbReference type="EMBL" id="AQQ59698.1"/>
    </source>
</evidence>
<evidence type="ECO:0000313" key="3">
    <source>
        <dbReference type="Proteomes" id="UP000188298"/>
    </source>
</evidence>
<dbReference type="InterPro" id="IPR029276">
    <property type="entry name" value="PgbA_N"/>
</dbReference>
<feature type="domain" description="Plasminogen-binding protein PgbA N-terminal" evidence="1">
    <location>
        <begin position="49"/>
        <end position="261"/>
    </location>
</feature>
<accession>A0A1Q2LH20</accession>
<dbReference type="AlphaFoldDB" id="A0A1Q2LH20"/>
<dbReference type="EMBL" id="CP019645">
    <property type="protein sequence ID" value="AQQ59698.1"/>
    <property type="molecule type" value="Genomic_DNA"/>
</dbReference>
<dbReference type="KEGG" id="hbl:XJ32_05925"/>
<gene>
    <name evidence="2" type="ORF">XJ32_05925</name>
</gene>
<dbReference type="Pfam" id="PF15436">
    <property type="entry name" value="PGBA_N"/>
    <property type="match status" value="1"/>
</dbReference>
<dbReference type="RefSeq" id="WP_077388665.1">
    <property type="nucleotide sequence ID" value="NZ_CP019645.1"/>
</dbReference>
<sequence length="263" mass="29458">MKRYITALLMLIMNSILFGNLAYSSESIEDETNTKDSIKLITQPEISEILEINKQGDDTLITFTNINLKVGESGIILRDLSSYKAIVASVVVIKLEGTKAIAKVSPFTQLTQPYLPTPNMTPETGDMVIFRSFNNKAFLIAPNEITYKNITEKYDFIEFVSSDLLMGFLNSQGKHDPTPKLLPKACNEYGVGLLFIVGSKDIGIFSCQNVARIAKYKNTLTDTTTKSPFYTRTIFEGGGSLTYSLSSKKSKDYFLYYDEFLKD</sequence>
<proteinExistence type="predicted"/>
<organism evidence="2 3">
    <name type="scientific">Helicobacter bilis</name>
    <dbReference type="NCBI Taxonomy" id="37372"/>
    <lineage>
        <taxon>Bacteria</taxon>
        <taxon>Pseudomonadati</taxon>
        <taxon>Campylobacterota</taxon>
        <taxon>Epsilonproteobacteria</taxon>
        <taxon>Campylobacterales</taxon>
        <taxon>Helicobacteraceae</taxon>
        <taxon>Helicobacter</taxon>
    </lineage>
</organism>
<name>A0A1Q2LH20_9HELI</name>
<protein>
    <submittedName>
        <fullName evidence="2">Plasminogen-binding protein pgbA</fullName>
    </submittedName>
</protein>